<keyword evidence="5" id="KW-1185">Reference proteome</keyword>
<comment type="caution">
    <text evidence="4">The sequence shown here is derived from an EMBL/GenBank/DDBJ whole genome shotgun (WGS) entry which is preliminary data.</text>
</comment>
<gene>
    <name evidence="4" type="ORF">KP79_PYT18965</name>
</gene>
<evidence type="ECO:0000256" key="2">
    <source>
        <dbReference type="SAM" id="MobiDB-lite"/>
    </source>
</evidence>
<accession>A0A210R295</accession>
<evidence type="ECO:0000313" key="5">
    <source>
        <dbReference type="Proteomes" id="UP000242188"/>
    </source>
</evidence>
<reference evidence="4 5" key="1">
    <citation type="journal article" date="2017" name="Nat. Ecol. Evol.">
        <title>Scallop genome provides insights into evolution of bilaterian karyotype and development.</title>
        <authorList>
            <person name="Wang S."/>
            <person name="Zhang J."/>
            <person name="Jiao W."/>
            <person name="Li J."/>
            <person name="Xun X."/>
            <person name="Sun Y."/>
            <person name="Guo X."/>
            <person name="Huan P."/>
            <person name="Dong B."/>
            <person name="Zhang L."/>
            <person name="Hu X."/>
            <person name="Sun X."/>
            <person name="Wang J."/>
            <person name="Zhao C."/>
            <person name="Wang Y."/>
            <person name="Wang D."/>
            <person name="Huang X."/>
            <person name="Wang R."/>
            <person name="Lv J."/>
            <person name="Li Y."/>
            <person name="Zhang Z."/>
            <person name="Liu B."/>
            <person name="Lu W."/>
            <person name="Hui Y."/>
            <person name="Liang J."/>
            <person name="Zhou Z."/>
            <person name="Hou R."/>
            <person name="Li X."/>
            <person name="Liu Y."/>
            <person name="Li H."/>
            <person name="Ning X."/>
            <person name="Lin Y."/>
            <person name="Zhao L."/>
            <person name="Xing Q."/>
            <person name="Dou J."/>
            <person name="Li Y."/>
            <person name="Mao J."/>
            <person name="Guo H."/>
            <person name="Dou H."/>
            <person name="Li T."/>
            <person name="Mu C."/>
            <person name="Jiang W."/>
            <person name="Fu Q."/>
            <person name="Fu X."/>
            <person name="Miao Y."/>
            <person name="Liu J."/>
            <person name="Yu Q."/>
            <person name="Li R."/>
            <person name="Liao H."/>
            <person name="Li X."/>
            <person name="Kong Y."/>
            <person name="Jiang Z."/>
            <person name="Chourrout D."/>
            <person name="Li R."/>
            <person name="Bao Z."/>
        </authorList>
    </citation>
    <scope>NUCLEOTIDE SEQUENCE [LARGE SCALE GENOMIC DNA]</scope>
    <source>
        <strain evidence="4 5">PY_sf001</strain>
    </source>
</reference>
<dbReference type="OrthoDB" id="6158679at2759"/>
<evidence type="ECO:0000256" key="3">
    <source>
        <dbReference type="SAM" id="SignalP"/>
    </source>
</evidence>
<keyword evidence="3" id="KW-0732">Signal</keyword>
<keyword evidence="1" id="KW-0175">Coiled coil</keyword>
<dbReference type="AlphaFoldDB" id="A0A210R295"/>
<dbReference type="Proteomes" id="UP000242188">
    <property type="component" value="Unassembled WGS sequence"/>
</dbReference>
<evidence type="ECO:0000256" key="1">
    <source>
        <dbReference type="SAM" id="Coils"/>
    </source>
</evidence>
<dbReference type="EMBL" id="NEDP02000779">
    <property type="protein sequence ID" value="OWF55025.1"/>
    <property type="molecule type" value="Genomic_DNA"/>
</dbReference>
<name>A0A210R295_MIZYE</name>
<feature type="coiled-coil region" evidence="1">
    <location>
        <begin position="155"/>
        <end position="182"/>
    </location>
</feature>
<sequence>MWNIVWVAMAAFLLTGPGCTTGDSFKELGTDDILLLNVAVKGRLVERLTDSVTRLESARVKMVDFVKACFYNATSKTDACQLCVTEACEKRAMECSLDVAAIETISVQTKPDRIPEQQIPGVQFLTSPFPVEMGLEGFTKNAEEDILENVPSALRSQGKQLLQKAEGKLQQLQENLKNSVQELPGLIPRMRGAIESVSTDIDVESLMGVADKAADSISHVITDKNVNLAVTSVMEQMPTIVTQMNKKMQQLTSVMSSFVSNAVDHLGELMNTPIPVPVRSWVDSPDGQINASEDMAEPSSTSQRPRSRWVVKHFRLGGSSSGSAQGIFLSSGGFTRLKRSAVDCKDVSHDPQEACKAFHFQCAACMDNTAILKESCGKDSMRMMLAIKRVDMKAADYLMTYSKHIKTGIIVLKVKYDENNFDPRTSTYKNAYVTAKVRDEVVTYKTSSLPNLADLSTSGGEIGDEIWMILDEDEHTTDGVSKKLDKVAHDSGSHDHVTMGLKHYGTSDASTNSVVWGVVGFIMYLGLVAL</sequence>
<organism evidence="4 5">
    <name type="scientific">Mizuhopecten yessoensis</name>
    <name type="common">Japanese scallop</name>
    <name type="synonym">Patinopecten yessoensis</name>
    <dbReference type="NCBI Taxonomy" id="6573"/>
    <lineage>
        <taxon>Eukaryota</taxon>
        <taxon>Metazoa</taxon>
        <taxon>Spiralia</taxon>
        <taxon>Lophotrochozoa</taxon>
        <taxon>Mollusca</taxon>
        <taxon>Bivalvia</taxon>
        <taxon>Autobranchia</taxon>
        <taxon>Pteriomorphia</taxon>
        <taxon>Pectinida</taxon>
        <taxon>Pectinoidea</taxon>
        <taxon>Pectinidae</taxon>
        <taxon>Mizuhopecten</taxon>
    </lineage>
</organism>
<feature type="chain" id="PRO_5012758446" evidence="3">
    <location>
        <begin position="23"/>
        <end position="530"/>
    </location>
</feature>
<feature type="region of interest" description="Disordered" evidence="2">
    <location>
        <begin position="283"/>
        <end position="306"/>
    </location>
</feature>
<feature type="signal peptide" evidence="3">
    <location>
        <begin position="1"/>
        <end position="22"/>
    </location>
</feature>
<evidence type="ECO:0000313" key="4">
    <source>
        <dbReference type="EMBL" id="OWF55025.1"/>
    </source>
</evidence>
<proteinExistence type="predicted"/>
<protein>
    <submittedName>
        <fullName evidence="4">Uncharacterized protein</fullName>
    </submittedName>
</protein>